<accession>A0A1V3SSF5</accession>
<gene>
    <name evidence="1" type="ORF">BOX24_11870</name>
</gene>
<proteinExistence type="predicted"/>
<organism evidence="1 2">
    <name type="scientific">Leptospirillum ferriphilum</name>
    <dbReference type="NCBI Taxonomy" id="178606"/>
    <lineage>
        <taxon>Bacteria</taxon>
        <taxon>Pseudomonadati</taxon>
        <taxon>Nitrospirota</taxon>
        <taxon>Nitrospiria</taxon>
        <taxon>Nitrospirales</taxon>
        <taxon>Nitrospiraceae</taxon>
        <taxon>Leptospirillum</taxon>
    </lineage>
</organism>
<comment type="caution">
    <text evidence="1">The sequence shown here is derived from an EMBL/GenBank/DDBJ whole genome shotgun (WGS) entry which is preliminary data.</text>
</comment>
<protein>
    <submittedName>
        <fullName evidence="1">Uncharacterized protein</fullName>
    </submittedName>
</protein>
<evidence type="ECO:0000313" key="1">
    <source>
        <dbReference type="EMBL" id="OOH69714.1"/>
    </source>
</evidence>
<reference evidence="1 2" key="1">
    <citation type="submission" date="2016-11" db="EMBL/GenBank/DDBJ databases">
        <title>Comparative genomics of co-occurring bacteria in distinct bioleaching systems unravels niche-specific adaptation.</title>
        <authorList>
            <person name="Zhang X."/>
            <person name="Liu X."/>
            <person name="Yin H."/>
        </authorList>
    </citation>
    <scope>NUCLEOTIDE SEQUENCE [LARGE SCALE GENOMIC DNA]</scope>
    <source>
        <strain evidence="1 2">DX</strain>
    </source>
</reference>
<name>A0A1V3SSF5_9BACT</name>
<dbReference type="Proteomes" id="UP000188586">
    <property type="component" value="Unassembled WGS sequence"/>
</dbReference>
<sequence>MVIWSSRKRKKTEKTFFIENICGTLDAEKPGKFLLPSGLARNARQTEIFTRPEVFEGCPRFLGSPALLVCSGSESVSGVSPFGRFFKGSGFFRTVWGRP</sequence>
<dbReference type="EMBL" id="MPOJ01000030">
    <property type="protein sequence ID" value="OOH69714.1"/>
    <property type="molecule type" value="Genomic_DNA"/>
</dbReference>
<dbReference type="AlphaFoldDB" id="A0A1V3SSF5"/>
<evidence type="ECO:0000313" key="2">
    <source>
        <dbReference type="Proteomes" id="UP000188586"/>
    </source>
</evidence>